<reference evidence="3" key="1">
    <citation type="journal article" date="2019" name="Int. J. Syst. Evol. Microbiol.">
        <title>The Global Catalogue of Microorganisms (GCM) 10K type strain sequencing project: providing services to taxonomists for standard genome sequencing and annotation.</title>
        <authorList>
            <consortium name="The Broad Institute Genomics Platform"/>
            <consortium name="The Broad Institute Genome Sequencing Center for Infectious Disease"/>
            <person name="Wu L."/>
            <person name="Ma J."/>
        </authorList>
    </citation>
    <scope>NUCLEOTIDE SEQUENCE [LARGE SCALE GENOMIC DNA]</scope>
    <source>
        <strain evidence="3">CCUG 62215</strain>
    </source>
</reference>
<gene>
    <name evidence="2" type="ORF">ACFQ1Q_13020</name>
</gene>
<proteinExistence type="predicted"/>
<feature type="signal peptide" evidence="1">
    <location>
        <begin position="1"/>
        <end position="20"/>
    </location>
</feature>
<organism evidence="2 3">
    <name type="scientific">Winogradskyella litorisediminis</name>
    <dbReference type="NCBI Taxonomy" id="1156618"/>
    <lineage>
        <taxon>Bacteria</taxon>
        <taxon>Pseudomonadati</taxon>
        <taxon>Bacteroidota</taxon>
        <taxon>Flavobacteriia</taxon>
        <taxon>Flavobacteriales</taxon>
        <taxon>Flavobacteriaceae</taxon>
        <taxon>Winogradskyella</taxon>
    </lineage>
</organism>
<keyword evidence="3" id="KW-1185">Reference proteome</keyword>
<keyword evidence="1" id="KW-0732">Signal</keyword>
<comment type="caution">
    <text evidence="2">The sequence shown here is derived from an EMBL/GenBank/DDBJ whole genome shotgun (WGS) entry which is preliminary data.</text>
</comment>
<dbReference type="RefSeq" id="WP_386132304.1">
    <property type="nucleotide sequence ID" value="NZ_JBHTJL010000016.1"/>
</dbReference>
<dbReference type="Pfam" id="PF09912">
    <property type="entry name" value="DUF2141"/>
    <property type="match status" value="1"/>
</dbReference>
<dbReference type="InterPro" id="IPR018673">
    <property type="entry name" value="DUF2141"/>
</dbReference>
<protein>
    <submittedName>
        <fullName evidence="2">DUF2141 domain-containing protein</fullName>
    </submittedName>
</protein>
<dbReference type="Proteomes" id="UP001597013">
    <property type="component" value="Unassembled WGS sequence"/>
</dbReference>
<evidence type="ECO:0000256" key="1">
    <source>
        <dbReference type="SAM" id="SignalP"/>
    </source>
</evidence>
<evidence type="ECO:0000313" key="3">
    <source>
        <dbReference type="Proteomes" id="UP001597013"/>
    </source>
</evidence>
<evidence type="ECO:0000313" key="2">
    <source>
        <dbReference type="EMBL" id="MFD1064173.1"/>
    </source>
</evidence>
<accession>A0ABW3N928</accession>
<name>A0ABW3N928_9FLAO</name>
<dbReference type="EMBL" id="JBHTJL010000016">
    <property type="protein sequence ID" value="MFD1064173.1"/>
    <property type="molecule type" value="Genomic_DNA"/>
</dbReference>
<feature type="chain" id="PRO_5046086728" evidence="1">
    <location>
        <begin position="21"/>
        <end position="140"/>
    </location>
</feature>
<sequence length="140" mass="15774">MTTIVRLLIFLLLQGNISNAQTNDTHDITVHVSGLKNNKGKLLVGLYNSENQFLSERYKDIEGKINNQKSTFVFKDIPTGIYAISFIHDKNDNGKLDTNFMGIPREDYGCSNNAKGFMGPPKWKDAKFELTDDKTITISL</sequence>